<feature type="compositionally biased region" description="Polar residues" evidence="1">
    <location>
        <begin position="172"/>
        <end position="187"/>
    </location>
</feature>
<proteinExistence type="predicted"/>
<feature type="region of interest" description="Disordered" evidence="1">
    <location>
        <begin position="159"/>
        <end position="187"/>
    </location>
</feature>
<accession>A0AAF0UI65</accession>
<dbReference type="Proteomes" id="UP001234989">
    <property type="component" value="Chromosome 9"/>
</dbReference>
<dbReference type="AlphaFoldDB" id="A0AAF0UI65"/>
<name>A0AAF0UI65_SOLVR</name>
<evidence type="ECO:0000313" key="3">
    <source>
        <dbReference type="Proteomes" id="UP001234989"/>
    </source>
</evidence>
<keyword evidence="3" id="KW-1185">Reference proteome</keyword>
<evidence type="ECO:0000256" key="1">
    <source>
        <dbReference type="SAM" id="MobiDB-lite"/>
    </source>
</evidence>
<protein>
    <submittedName>
        <fullName evidence="2">Uncharacterized protein</fullName>
    </submittedName>
</protein>
<gene>
    <name evidence="2" type="ORF">MTR67_039298</name>
</gene>
<sequence>MSVLYHPGKANVVADALSLLLMGNVAHIENNKIELVRDVHRLARLDVKAMQDLDLTLVELKEAVLKKSVEAFFQGRDGVLRYQGRLCVPNVYDVREQILSEAHSSRYSIHSGATRCTMTCRRSIGGFATPGFETRQNSYFSQICRCHPREATHIPWTEPQTVGRVGGWSPPAWTQTSEPQPDQQTVG</sequence>
<organism evidence="2 3">
    <name type="scientific">Solanum verrucosum</name>
    <dbReference type="NCBI Taxonomy" id="315347"/>
    <lineage>
        <taxon>Eukaryota</taxon>
        <taxon>Viridiplantae</taxon>
        <taxon>Streptophyta</taxon>
        <taxon>Embryophyta</taxon>
        <taxon>Tracheophyta</taxon>
        <taxon>Spermatophyta</taxon>
        <taxon>Magnoliopsida</taxon>
        <taxon>eudicotyledons</taxon>
        <taxon>Gunneridae</taxon>
        <taxon>Pentapetalae</taxon>
        <taxon>asterids</taxon>
        <taxon>lamiids</taxon>
        <taxon>Solanales</taxon>
        <taxon>Solanaceae</taxon>
        <taxon>Solanoideae</taxon>
        <taxon>Solaneae</taxon>
        <taxon>Solanum</taxon>
    </lineage>
</organism>
<dbReference type="EMBL" id="CP133620">
    <property type="protein sequence ID" value="WMV45913.1"/>
    <property type="molecule type" value="Genomic_DNA"/>
</dbReference>
<evidence type="ECO:0000313" key="2">
    <source>
        <dbReference type="EMBL" id="WMV45913.1"/>
    </source>
</evidence>
<reference evidence="2" key="1">
    <citation type="submission" date="2023-08" db="EMBL/GenBank/DDBJ databases">
        <title>A de novo genome assembly of Solanum verrucosum Schlechtendal, a Mexican diploid species geographically isolated from the other diploid A-genome species in potato relatives.</title>
        <authorList>
            <person name="Hosaka K."/>
        </authorList>
    </citation>
    <scope>NUCLEOTIDE SEQUENCE</scope>
    <source>
        <tissue evidence="2">Young leaves</tissue>
    </source>
</reference>